<dbReference type="InterPro" id="IPR054722">
    <property type="entry name" value="PolX-like_BBD"/>
</dbReference>
<dbReference type="EMBL" id="BDDD01000951">
    <property type="protein sequence ID" value="GAV71900.1"/>
    <property type="molecule type" value="Genomic_DNA"/>
</dbReference>
<dbReference type="InterPro" id="IPR036875">
    <property type="entry name" value="Znf_CCHC_sf"/>
</dbReference>
<evidence type="ECO:0000313" key="2">
    <source>
        <dbReference type="EMBL" id="GAV71900.1"/>
    </source>
</evidence>
<sequence>MEESKDLAKLTVNELIGSLQAHEQRISKRVESLTEGAFQARFKGKQPSSCKEVKKQSGYDRNIKTKGGVNEKECEKKGKFPPCGVCKRTNHLEKYCFFKGKPQCRFCSKFGHIERNCRAKNQQQQPQQPRQPQQAHVVEEQQKEDFIFMVALSNCYTSNDSWLLDSGCTYHMTYNQNLFKELDTSCKVVITVGNGNELESTGMGSIAVQTKQGTKLINDVLLVPAIKQNLLSVAQMMKNVYSLHFKGLACTIYDPNDVEIAIVPVKDNFFPINWNHAANFVSTSNADNSWL</sequence>
<dbReference type="GO" id="GO:0008270">
    <property type="term" value="F:zinc ion binding"/>
    <property type="evidence" value="ECO:0007669"/>
    <property type="project" value="InterPro"/>
</dbReference>
<gene>
    <name evidence="2" type="ORF">CFOL_v3_15389</name>
</gene>
<dbReference type="PANTHER" id="PTHR46410">
    <property type="entry name" value="AT-RICH INTERACTIVE DOMAIN-CONTAINING PROTEIN 2"/>
    <property type="match status" value="1"/>
</dbReference>
<dbReference type="AlphaFoldDB" id="A0A1Q3BVA9"/>
<evidence type="ECO:0000313" key="3">
    <source>
        <dbReference type="Proteomes" id="UP000187406"/>
    </source>
</evidence>
<dbReference type="Pfam" id="PF22936">
    <property type="entry name" value="Pol_BBD"/>
    <property type="match status" value="1"/>
</dbReference>
<evidence type="ECO:0000259" key="1">
    <source>
        <dbReference type="Pfam" id="PF22936"/>
    </source>
</evidence>
<name>A0A1Q3BVA9_CEPFO</name>
<dbReference type="GO" id="GO:0003676">
    <property type="term" value="F:nucleic acid binding"/>
    <property type="evidence" value="ECO:0007669"/>
    <property type="project" value="InterPro"/>
</dbReference>
<reference evidence="3" key="1">
    <citation type="submission" date="2016-04" db="EMBL/GenBank/DDBJ databases">
        <title>Cephalotus genome sequencing.</title>
        <authorList>
            <person name="Fukushima K."/>
            <person name="Hasebe M."/>
            <person name="Fang X."/>
        </authorList>
    </citation>
    <scope>NUCLEOTIDE SEQUENCE [LARGE SCALE GENOMIC DNA]</scope>
    <source>
        <strain evidence="3">cv. St1</strain>
    </source>
</reference>
<dbReference type="InParanoid" id="A0A1Q3BVA9"/>
<keyword evidence="3" id="KW-1185">Reference proteome</keyword>
<dbReference type="PANTHER" id="PTHR46410:SF26">
    <property type="entry name" value="BULB-TYPE LECTIN DOMAIN-CONTAINING PROTEIN-RELATED"/>
    <property type="match status" value="1"/>
</dbReference>
<dbReference type="Proteomes" id="UP000187406">
    <property type="component" value="Unassembled WGS sequence"/>
</dbReference>
<accession>A0A1Q3BVA9</accession>
<dbReference type="STRING" id="3775.A0A1Q3BVA9"/>
<dbReference type="OrthoDB" id="8063676at2759"/>
<protein>
    <recommendedName>
        <fullName evidence="1">Retrovirus-related Pol polyprotein from transposon TNT 1-94-like beta-barrel domain-containing protein</fullName>
    </recommendedName>
</protein>
<feature type="domain" description="Retrovirus-related Pol polyprotein from transposon TNT 1-94-like beta-barrel" evidence="1">
    <location>
        <begin position="162"/>
        <end position="240"/>
    </location>
</feature>
<comment type="caution">
    <text evidence="2">The sequence shown here is derived from an EMBL/GenBank/DDBJ whole genome shotgun (WGS) entry which is preliminary data.</text>
</comment>
<dbReference type="SUPFAM" id="SSF57756">
    <property type="entry name" value="Retrovirus zinc finger-like domains"/>
    <property type="match status" value="1"/>
</dbReference>
<organism evidence="2 3">
    <name type="scientific">Cephalotus follicularis</name>
    <name type="common">Albany pitcher plant</name>
    <dbReference type="NCBI Taxonomy" id="3775"/>
    <lineage>
        <taxon>Eukaryota</taxon>
        <taxon>Viridiplantae</taxon>
        <taxon>Streptophyta</taxon>
        <taxon>Embryophyta</taxon>
        <taxon>Tracheophyta</taxon>
        <taxon>Spermatophyta</taxon>
        <taxon>Magnoliopsida</taxon>
        <taxon>eudicotyledons</taxon>
        <taxon>Gunneridae</taxon>
        <taxon>Pentapetalae</taxon>
        <taxon>rosids</taxon>
        <taxon>fabids</taxon>
        <taxon>Oxalidales</taxon>
        <taxon>Cephalotaceae</taxon>
        <taxon>Cephalotus</taxon>
    </lineage>
</organism>
<proteinExistence type="predicted"/>